<dbReference type="Proteomes" id="UP000193061">
    <property type="component" value="Unassembled WGS sequence"/>
</dbReference>
<dbReference type="AlphaFoldDB" id="A0A1X7A775"/>
<proteinExistence type="predicted"/>
<reference evidence="1 2" key="1">
    <citation type="submission" date="2017-03" db="EMBL/GenBank/DDBJ databases">
        <authorList>
            <person name="Afonso C.L."/>
            <person name="Miller P.J."/>
            <person name="Scott M.A."/>
            <person name="Spackman E."/>
            <person name="Goraichik I."/>
            <person name="Dimitrov K.M."/>
            <person name="Suarez D.L."/>
            <person name="Swayne D.E."/>
        </authorList>
    </citation>
    <scope>NUCLEOTIDE SEQUENCE [LARGE SCALE GENOMIC DNA]</scope>
    <source>
        <strain evidence="1 2">CECT 7450</strain>
    </source>
</reference>
<dbReference type="EMBL" id="FWFX01000019">
    <property type="protein sequence ID" value="SLN72209.1"/>
    <property type="molecule type" value="Genomic_DNA"/>
</dbReference>
<dbReference type="SUPFAM" id="SSF55961">
    <property type="entry name" value="Bet v1-like"/>
    <property type="match status" value="1"/>
</dbReference>
<name>A0A1X7A775_9RHOB</name>
<keyword evidence="2" id="KW-1185">Reference proteome</keyword>
<evidence type="ECO:0000313" key="1">
    <source>
        <dbReference type="EMBL" id="SLN72209.1"/>
    </source>
</evidence>
<dbReference type="InterPro" id="IPR023393">
    <property type="entry name" value="START-like_dom_sf"/>
</dbReference>
<sequence>MAKITHQVGIAGEIKEIYRAMHEPEGLNGWWATTTDGTPTIGEVLDLHFADVVTLSFRIDELNENAKVGLHCVSGPGPWQNSTLLFSFKSDHDQVWVTLEHENPAATDTEFLYFSTKWTCYLLSLRDLIETGVGCPYPNDIKIHVGD</sequence>
<dbReference type="OrthoDB" id="287565at2"/>
<dbReference type="RefSeq" id="WP_085807655.1">
    <property type="nucleotide sequence ID" value="NZ_FWFX01000019.1"/>
</dbReference>
<accession>A0A1X7A775</accession>
<gene>
    <name evidence="1" type="ORF">ROA7450_04006</name>
</gene>
<evidence type="ECO:0008006" key="3">
    <source>
        <dbReference type="Google" id="ProtNLM"/>
    </source>
</evidence>
<protein>
    <recommendedName>
        <fullName evidence="3">SRPBCC domain-containing protein</fullName>
    </recommendedName>
</protein>
<dbReference type="Gene3D" id="3.30.530.20">
    <property type="match status" value="1"/>
</dbReference>
<evidence type="ECO:0000313" key="2">
    <source>
        <dbReference type="Proteomes" id="UP000193061"/>
    </source>
</evidence>
<organism evidence="1 2">
    <name type="scientific">Roseovarius albus</name>
    <dbReference type="NCBI Taxonomy" id="1247867"/>
    <lineage>
        <taxon>Bacteria</taxon>
        <taxon>Pseudomonadati</taxon>
        <taxon>Pseudomonadota</taxon>
        <taxon>Alphaproteobacteria</taxon>
        <taxon>Rhodobacterales</taxon>
        <taxon>Roseobacteraceae</taxon>
        <taxon>Roseovarius</taxon>
    </lineage>
</organism>